<reference evidence="2" key="1">
    <citation type="submission" date="2018-05" db="EMBL/GenBank/DDBJ databases">
        <authorList>
            <person name="Lanie J.A."/>
            <person name="Ng W.-L."/>
            <person name="Kazmierczak K.M."/>
            <person name="Andrzejewski T.M."/>
            <person name="Davidsen T.M."/>
            <person name="Wayne K.J."/>
            <person name="Tettelin H."/>
            <person name="Glass J.I."/>
            <person name="Rusch D."/>
            <person name="Podicherti R."/>
            <person name="Tsui H.-C.T."/>
            <person name="Winkler M.E."/>
        </authorList>
    </citation>
    <scope>NUCLEOTIDE SEQUENCE</scope>
</reference>
<dbReference type="EMBL" id="UINC01028984">
    <property type="protein sequence ID" value="SVB10948.1"/>
    <property type="molecule type" value="Genomic_DNA"/>
</dbReference>
<feature type="region of interest" description="Disordered" evidence="1">
    <location>
        <begin position="287"/>
        <end position="312"/>
    </location>
</feature>
<gene>
    <name evidence="2" type="ORF">METZ01_LOCUS163802</name>
</gene>
<organism evidence="2">
    <name type="scientific">marine metagenome</name>
    <dbReference type="NCBI Taxonomy" id="408172"/>
    <lineage>
        <taxon>unclassified sequences</taxon>
        <taxon>metagenomes</taxon>
        <taxon>ecological metagenomes</taxon>
    </lineage>
</organism>
<evidence type="ECO:0000256" key="1">
    <source>
        <dbReference type="SAM" id="MobiDB-lite"/>
    </source>
</evidence>
<proteinExistence type="predicted"/>
<evidence type="ECO:0000313" key="2">
    <source>
        <dbReference type="EMBL" id="SVB10948.1"/>
    </source>
</evidence>
<protein>
    <submittedName>
        <fullName evidence="2">Uncharacterized protein</fullName>
    </submittedName>
</protein>
<feature type="non-terminal residue" evidence="2">
    <location>
        <position position="1"/>
    </location>
</feature>
<sequence length="361" mass="40920">YPYNHLAAARAMTRHVAEGGTPYDNIGSYITKLSEESLGLTKFMRYSKSNGLMNEDTEPVINGIKTRLSQVKESLKRMSTHRGYANVVETLGETKKELDEELVNELKDKFTVIRFDEDMESVLPYVARIVSEMNNASRISETYSEFKEAVNSAGEIQVQMVEADHPENPANLVFDNVTKKNQHIINFMAEHVLDENIQTLMKQVAIDYPRYDVPMKNESLVLVKSIMETGQTPQTAPQEPSIDEAFIDEIDESLSKYTTTDIFFEEGDAYNNPDEWKSKWLPKGIHTKGRADKKTTDNSSSPGVGIHKKSKKDEWTDFMTNMPKGHRTKEEIHAKKRELSARNEAVGEADEAVLKLAGVYK</sequence>
<dbReference type="AlphaFoldDB" id="A0A382BAZ6"/>
<name>A0A382BAZ6_9ZZZZ</name>
<accession>A0A382BAZ6</accession>